<dbReference type="EMBL" id="JAHLFN010000016">
    <property type="protein sequence ID" value="MBU3841672.1"/>
    <property type="molecule type" value="Genomic_DNA"/>
</dbReference>
<evidence type="ECO:0000313" key="1">
    <source>
        <dbReference type="EMBL" id="MBU3841672.1"/>
    </source>
</evidence>
<reference evidence="1" key="2">
    <citation type="submission" date="2021-04" db="EMBL/GenBank/DDBJ databases">
        <authorList>
            <person name="Gilroy R."/>
        </authorList>
    </citation>
    <scope>NUCLEOTIDE SEQUENCE</scope>
    <source>
        <strain evidence="1">A6-441</strain>
    </source>
</reference>
<evidence type="ECO:0000313" key="2">
    <source>
        <dbReference type="Proteomes" id="UP000724657"/>
    </source>
</evidence>
<proteinExistence type="predicted"/>
<gene>
    <name evidence="1" type="ORF">IAA47_01520</name>
</gene>
<sequence length="64" mass="7777">MIMIKKYKDELEKILNGCSICKAKLCKSCPNGRRKRYLKNEIEKVYPKQKNFFDKIKEKFFNKK</sequence>
<comment type="caution">
    <text evidence="1">The sequence shown here is derived from an EMBL/GenBank/DDBJ whole genome shotgun (WGS) entry which is preliminary data.</text>
</comment>
<protein>
    <submittedName>
        <fullName evidence="1">Uncharacterized protein</fullName>
    </submittedName>
</protein>
<name>A0A9E2KXN8_9FUSO</name>
<reference evidence="1" key="1">
    <citation type="journal article" date="2021" name="PeerJ">
        <title>Extensive microbial diversity within the chicken gut microbiome revealed by metagenomics and culture.</title>
        <authorList>
            <person name="Gilroy R."/>
            <person name="Ravi A."/>
            <person name="Getino M."/>
            <person name="Pursley I."/>
            <person name="Horton D.L."/>
            <person name="Alikhan N.F."/>
            <person name="Baker D."/>
            <person name="Gharbi K."/>
            <person name="Hall N."/>
            <person name="Watson M."/>
            <person name="Adriaenssens E.M."/>
            <person name="Foster-Nyarko E."/>
            <person name="Jarju S."/>
            <person name="Secka A."/>
            <person name="Antonio M."/>
            <person name="Oren A."/>
            <person name="Chaudhuri R.R."/>
            <person name="La Ragione R."/>
            <person name="Hildebrand F."/>
            <person name="Pallen M.J."/>
        </authorList>
    </citation>
    <scope>NUCLEOTIDE SEQUENCE</scope>
    <source>
        <strain evidence="1">A6-441</strain>
    </source>
</reference>
<accession>A0A9E2KXN8</accession>
<dbReference type="AlphaFoldDB" id="A0A9E2KXN8"/>
<dbReference type="Proteomes" id="UP000724657">
    <property type="component" value="Unassembled WGS sequence"/>
</dbReference>
<organism evidence="1 2">
    <name type="scientific">Candidatus Fusobacterium pullicola</name>
    <dbReference type="NCBI Taxonomy" id="2838601"/>
    <lineage>
        <taxon>Bacteria</taxon>
        <taxon>Fusobacteriati</taxon>
        <taxon>Fusobacteriota</taxon>
        <taxon>Fusobacteriia</taxon>
        <taxon>Fusobacteriales</taxon>
        <taxon>Fusobacteriaceae</taxon>
        <taxon>Fusobacterium</taxon>
    </lineage>
</organism>